<proteinExistence type="predicted"/>
<dbReference type="NCBIfam" id="NF012206">
    <property type="entry name" value="LktA_tand_53"/>
    <property type="match status" value="6"/>
</dbReference>
<feature type="compositionally biased region" description="Polar residues" evidence="2">
    <location>
        <begin position="1385"/>
        <end position="1404"/>
    </location>
</feature>
<reference evidence="4 5" key="1">
    <citation type="journal article" date="2013" name="Antonie Van Leeuwenhoek">
        <title>Echinimonas agarilytica gen. nov., sp. nov., a new gammaproteobacterium isolated from the sea urchin Strongylocentrotus intermedius.</title>
        <authorList>
            <person name="Nedashkovskaya O.I."/>
            <person name="Stenkova A.M."/>
            <person name="Zhukova N.V."/>
            <person name="Van Trappen S."/>
            <person name="Lee J.S."/>
            <person name="Kim S.B."/>
        </authorList>
    </citation>
    <scope>NUCLEOTIDE SEQUENCE [LARGE SCALE GENOMIC DNA]</scope>
    <source>
        <strain evidence="4 5">KMM 6351</strain>
    </source>
</reference>
<dbReference type="InterPro" id="IPR008638">
    <property type="entry name" value="FhaB/CdiA-like_TPS"/>
</dbReference>
<feature type="coiled-coil region" evidence="1">
    <location>
        <begin position="3551"/>
        <end position="3630"/>
    </location>
</feature>
<feature type="region of interest" description="Disordered" evidence="2">
    <location>
        <begin position="1232"/>
        <end position="1258"/>
    </location>
</feature>
<keyword evidence="1" id="KW-0175">Coiled coil</keyword>
<dbReference type="Gene3D" id="2.160.20.10">
    <property type="entry name" value="Single-stranded right-handed beta-helix, Pectin lyase-like"/>
    <property type="match status" value="1"/>
</dbReference>
<evidence type="ECO:0000259" key="3">
    <source>
        <dbReference type="SMART" id="SM00912"/>
    </source>
</evidence>
<dbReference type="SMART" id="SM00912">
    <property type="entry name" value="Haemagg_act"/>
    <property type="match status" value="1"/>
</dbReference>
<keyword evidence="5" id="KW-1185">Reference proteome</keyword>
<sequence>MKAPRKHLALSEQCSALTAYALIFVFFFQPSAAIANNIIVDGRTKTSVTTQGAKTDVRTETVRGASGFNAFREFDVHQNKTVDLHLPSGTENLINMVYDKRSNIEGALNSVKDGSIGGNLIFVNPYGLIVGEQGSINVGNLSVSTPTPEFMNELINADGVISDARTQQLMIGNIPLSASGLITVKGQINAQDQVLLHGASIDVSGRVAVNPAVQSLSPAFTQLVNVDAEQLGAALVNNNGVIEIVAQNNIRIDGTLMADGSDQSNAGSVVLNAGKDIELNSSTLISAKGQGGLSDGGVVLSLAQNDAVMKSGAVIDVSSSAASGNGGFAEFSAKKSLRIENAEFAAHATNGKSGLVYLDPEKMEIAGLKTSAGSELLIEADELVVIEEGAIVSSRSVDSDHVNGASTADSGDIVIRAPNIVVEQQAQILAHSDSAAFEAGDVTLTNLRDTEVIDNDTLDDIIDSLGLEGKDIARLLNGDRDAQILVGVTKNAQSEYVEGTGAIIKGKDVDIHAYASDRFVSEDRLFGKRARANVWLHNTQIEAESINVQAEADTSLIPELFDESLSVGGFELDPNAFVENKIDALGIPDSAFYVKTEATADTRISGDNTELHSTGEMSIAAQAINAANPLSVGFYVGLEIIEADTTATVSVEDQSVLRSDSDDFTIEASSDTETTADANVAGINKKIEIALALTEIESTASVTLSGEGEIEAENLTVSATSSSEVENTALANSSGGDSLVTALSISDVQSTANVQANGDINADTLEVNALVEAESNTSASGGAKGKPGLSDRFTNLQNASKALLLDKALQALNFHNSSIPDKMFKQMKDGKFNVAGAITIADSNHNASALLGPLTHANVQNASNITAHVSDEIQIGADVASSSTGTALGGAITVGNYNNSSNAEILGGAELKAGDVNVSATTEHPYPWDFDYRSYEEVYDKLTGGIAGMLFNGVASNKNKAKGSGAAASVNSIEYNSNANAAIEDGAIVRLVNTGEHRLNVEAQTDTNLVMIAGQDPRSTGSNAIGGSVNVVVLGGEVLASVGAADISNDDGTGTLVGDLVNLDINAQTTNNAIVITEAGGTADRIGINGTVGYVKLDKQTKVYVDPAADISAQILSLNADTDLGIWNIAGGFIKSGAAGVGVSVAINDADVTTTSMIGDDDDTKPASASIHTEEVAIEARAKGVLDTISIAGAIVSSSDEKSTGIYQKYKDTKKKVEGYLVSATDFVNSKRSTASQDGSGGDNSASSKDSPKPSYGVAVSGAASVNQVAFETHAGVQNAALNTTDLNTNAINSVDLDAIAGSASLTKAKSSSTKTSAAFAGAFASNDMDNRTTATIDNATIDDVNSVQLQALSGGDQTAVGVGMAVNTSSSSSKSASIAGSVSLTHSNNQTTSELTGNSEMNGTANLDSSLAMTAYDQSQVHAGGGSLFYGGKGGVGAAITFTEIANQTQAIIDHATVQNLHAVSVKSINAANISSGAAMAGGGSSTNSLAGSFVFNEINNSNQVLIENGTVASTTDGDTIELVAIDQKTVSALDAIIDGRDSDSDIDNNGSTLSLNNDEGNSIVGVAGLVQVGKNNVGVSLANNKISNTTNVVVGISKLAADTVSAEAKTKTAINAVAVGVGGGTSSLAANGSVALSEINNQTNVFITPNRVSAPISSGAQADTVIASNNTSLMASDESDIKSLAGNLSFSAKTAIGAAVSVSEISNQTKTQAQGVTLLHSESLMASAANDSDIETLSASGGGAGKVAIGASVSVNEIDNQTIAQVSDSSFAMPSQRLQVIANDESDIGSLAGTINGAGKAAGGAAVSVNTIGNSTQAWISDLAHLSISDLISIDAANRANIDSYAVAGGGAGTAAFNGSASSNEISNVTESYLSNVQQASNSAALVVASGDYSTIESLAGNVGFAGSAAVGASVAVNRISNTTSAYVTQNSVLKANNVMVNGFSSAETDTIAVGVSASANAGIAGSVVVNINDSSVDAHIDGDSNVLAQHNVAVSAQSSDDIDVFAGALGIGVNGAGAGASVSVNQITSTTQAYISGAGTQVNALANSATGLAVTNGISDFDFASEVSSVAEAAENGEDGEGSTDSDYEKIALESKLNADTKATGVIVNARSMQNVDSIGATAGVGFYAGIAATGNVNILGGETRAYVNNATLNSVAGANDRQSVAVVAEDHTYTNAVVGAIGGGAAGIGAAVDTVIMERETLASIQNNATVNSEGNTKINALSSQGANSIAVGGAGGGAALAASGSVLKFDAITTAQVEQSNLDSGSIDVRAHGQNQSSFYDFAAALASGSAGSGTFAVNIVNNQTHATVNGTQATPLVLKSAGAVNVGASSDIDNQSLVISFAGGAGAAGVAGMAVVNLITSDTAAEVTDATIGSDADKVDSLTLSATDAISIDSKAGAAGVSGGAGIGAGATVNIVKNRVRADMVNADVVTENSGFVSLIADSQKQADTITATAGAGLTVGIGGAALVNLFGAELTGDAADELDNGGDGTLSTVDKFTQGSKSDLLEGQSSNTITAQELAAIDTKGQTEVKSSASSAPLEGQFITRTSITGAGSSVTTGTLNLDASDQTSAESTVGGFAAGAVGFGGAFALTEVNNNLIAEVGQGVNVTASSVNLNAQADKVSGEAAVIDSDVYAGAAGIVGAGAAIALGSVNNTVLARYNGNLNDHSPSLNKNASVNILAQDSSSVLTDAKGAAAGAAAAGIVVSESSKQSAVVAELGNGNIEDFTQLKIEAITEGNIHTLAQAAAGGLLGSGAGASALAEESTEVSVEVADSANISDQSGNVIVLAQADADVSADADGVAVAGGLGVGVSTAEAIQHTQVKVDIGNNVDIDVNRLTAKAMLNQSNIHADALAVGGGLLSGSSATWAKSENLSDTSLAIGNLASLMTQNGLSLMTDSQAVQSASVDAANGGIVAVGANQSLVLNRAQSVVNIGDSTSLNNANAGDVILAAKGTTSSLADSVSGSGGVVSGVSTKATTNTATRTQVNINSDSSISNANDDVQLLAQQSNQINSKVDGINASLVGASGALASNMVDSEVGLSLSKAAIEAKRISLAANNTTLKHWLGAVSQTSDGSNATANVNSGSGGVVDAPAARSSTSILHATNIDVADESQLLASGDENSQSNTALAVDVLNTIQAKDKVVLNSGGAIAVAKSSSKIVSTINGGVQIDDSKVLAEYGQLALGTRNDVAIYARAAADTYGLAGAPEGISVASLAGDQGITIGSGSELLADHGQLRLTAGQNSSGDNSSIDLKSKVNLWNKTAIPMDTDPDARAEVSLNSLLDVKSNAAVKASDDIYLIATDGDVNLYAYGLGKDIYRETLAKVGSAISNAFGGGDVNFDITSSTETDNTNATVNIDGSIETSIHRDQFIEITYVKNPASTDMIVDADGTVTQYVQFSPDDPSNTKLQGLYYKIKTSSEVGYESIERLGLADNLKQRMEKLEDLQDQYAADSVSFAAYGNEIDFLQRQLVDMGLGGFDDKGDYIPGTLNTANKLSPKAQLQIVQDDNKAQRTDVNLEIDAKTADQTAIVGEIATVDADKAESERLRDIEQGKLDAENAKDEADRDADLISEYETEIVRLNDDIAEKDNELGVLNTELGVVNVELAGLENRKTSIQSNIDTLQAQIVTASDTPISGPEADFMEVDSIRVDLGNIIVKADNLTGTGSIKAPNDASISVSNDAPIHLTLNDLFINDQGGNITFNSYLVDGINDVKAINKSGNAPGFTASNFVTARSDGDPEITITSTYNPTAAPYKSDFPATAPDIYFGSKDNEERSTIWNPEGRFTATSAAGSLIFEYADVLAGTVELAAENGDFVQSYTDNFYHVGGEPITVEGNKQTVGRGIFANGDILISARYLNINSTIQSGREMWQLDIGSAPTVQARIDGNDSFVTESKVKSLASGQGASVTYIKDDDGKLVSVEFSTAFAKTYYDTYKSQSNASEFFRLVVANDDTIGAAFDASSDTIVVDGVEVSGGFIQLFGQLMNTSNDSGKLVVLDGYGQVQIDNQSGYNLELSNISTGRGVEGVIDITDIVSVDADDKPVLKRTIYERLNGKVYQTVNSGSATNVNESGLSYAPKAGMEFVLTTAQDQSSKFVYIKKGTSLFGFIKLSEGELKQYLVSSTPVGEPVALDGGRYLLENNTGSYTNVKKKTETKTTASEFTYSERSECNWWTLCTVQNVTITARETRGQTVVNRNSVYASHPIAIDFIGDESGGDVSVTSNFNSKVDIAGSIFNENGVTNILAGSGEIVQSDETSVLQTGALNLVAKNDIYRDADATRVQVRASGQVNAVSADGLIRIEQQQGDLQVGSIVANNLVELKSAGAIQSASNASQVKADRINLVASGGGIGESADDRLTIAAGYTTESLNDAFGVSIDAVDGIYLEQVASDINIGGHLLIDKVKSATGDIDLKAHGTFIDNNPDERVDDATQEQLLAFWDSTALIGDENDNVFFESDEFSQWIDSRDYDAMFASSEYQNLSTNGKKQVQSLVSEERQNNNGYSQYWQMRLEQADPDTYNENYRYAASDVEIANLERQWAREGVDSSEFSARTTQYEDDRTSQYHTLHDQVGDLNNGVYDQDYVYQLSEDDKQALLKGSSWTERELTLALSPGLIKDVTDSNPILKVANVSGKSVRLESQSAGIGHQEVQIRIPGNVAVGTLSLSQKLALASAERGDIRYEDDDIIITRRRQVNLDSTDTVSIISHFGDVYVGSESDITIAEIVADKEARIKAAGTIDTEALKGGQTAHVTAESIILESAQGGIGNATNSVLIDLINGGSLIARSEGDLFVKETNGDLSLDTVYSRSEVYLESDANIIDGFANDDINLIGNGIYLTANNGSIGDAANAVDIEASRNSLLTATALHNVYLANHSVPLNIDSITAGNIVGLDVGVTGTAIHTEISAGKDVVITGDGSLVLLAPSGVGSQINAGENTEIDIEGNLLMEQESAIIADNLTLETGGQVELADITVSEDLNVLSGDDLTLVQNSAIQTSGVSSIRSLGAMNSAAGSSLLSGGAMTLSALGSMTLSQIMAQQLSVDGRSSVSLNNVSILNDARISAQGDMSLNQITANTLNADSAAAIELSTIAVTEGMTLVAADDVMMAQAQVGALDVTAGTAVSLDEVDVAAAAILASQGDMSLNQITANTLNADSAAAIELSTIAVTEGMTLVAADDVMMAQAQVGALDVTAGTAVSLDEVDVAAAAILASQGDMSLNQITANTLNADSAAAIELSTIAVTKAVTLVSLLTMELSDLMAQSITATSQNTMNLTRVDIQQQASFDASGDLALTTVSAQNADILGRANMALTDVKVVDTANVNSAQQLSMNDVNAASLLANGGSTITIVNATISSDATINAQDNMSLTSVSAGQLMLDGKASTAMQDITVQNDVTVTTVNVLELANAISVGTDATVSASGIKMQQGSNMNVAKNAVLTSADSIELTQLNVGNNLMVDVTGDMNVIQSVTVGDSLNAQTSGDVRFNAGAVVTSASDLTITAQGAILGAENSELTSGELLTLLAQGDIEIEQVSSHNAEIRGQSDVTVENASFANESLIDVLGDLTLINIAAEELSVTSEANAQMQEIAVGNNFTADIAQALELGSTTTVGFNSRVESASLEMLQGSSFESGNSSEFTTDTAASLTDVAVAGQLMISTGTDLLLRNSISAGADLTANSQRAFELDNASELRSIGAMSLSSANDMVTASDAQISSGELMTVSVGGDLQMSQVTANQLDVEGEGSIALDRVTIALGASIDSAEDLLIEELSSDQLTIVGGTDVSLQTIDVSHAIALVAANVIEINDTLDAGTSIEATATRLFMNPDSVLNAGSDVAVNTAADASFERVNIGGRFDVTAGSDVLLNQAVTATNDVSINALGNFVMANTATLSSGEQVIIESEQSVDIQEIVTTSTLTDAVVIKAGEHIAGSDSSALHISAVNGGAELTAQTDIGAADVALLTQVQALQAESATGNIFVHNTGDVEILLDAGTAIEATVVGHMTSATLVQAGTTAQLVASESMMLNQLEVGQSAMLDSALITANITQLDGIDAPLALVIQQGDSAVEQTQLDVTTDNGLVFERFWSEQVDVMSHHRELILEGGIFETGARFQTPDTLLVVDNVEVKRQVEPDVQVYSKPKDVEFVLEGRQLTTENVVIGTRSSHTVNTPLGENVDLARYTEHQTQTSSAHHQSRDNAIEVRQNVLQVRQQRAQPSLALPEDTKPENLMNLDNEETDVPLTYLPKAHDENGLAMLKNQDARLLVASH</sequence>
<comment type="caution">
    <text evidence="4">The sequence shown here is derived from an EMBL/GenBank/DDBJ whole genome shotgun (WGS) entry which is preliminary data.</text>
</comment>
<evidence type="ECO:0000256" key="1">
    <source>
        <dbReference type="SAM" id="Coils"/>
    </source>
</evidence>
<dbReference type="RefSeq" id="WP_251261058.1">
    <property type="nucleotide sequence ID" value="NZ_JAMQGP010000003.1"/>
</dbReference>
<dbReference type="NCBIfam" id="NF012204">
    <property type="entry name" value="adhes_FxxPxG"/>
    <property type="match status" value="1"/>
</dbReference>
<dbReference type="SUPFAM" id="SSF51126">
    <property type="entry name" value="Pectin lyase-like"/>
    <property type="match status" value="1"/>
</dbReference>
<accession>A0AA42B794</accession>
<dbReference type="EMBL" id="JAMQGP010000003">
    <property type="protein sequence ID" value="MCM2679612.1"/>
    <property type="molecule type" value="Genomic_DNA"/>
</dbReference>
<dbReference type="NCBIfam" id="TIGR01901">
    <property type="entry name" value="adhes_NPXG"/>
    <property type="match status" value="1"/>
</dbReference>
<protein>
    <submittedName>
        <fullName evidence="4">Leukotoxin LktA family filamentous adhesin</fullName>
    </submittedName>
</protein>
<dbReference type="Proteomes" id="UP001165393">
    <property type="component" value="Unassembled WGS sequence"/>
</dbReference>
<feature type="region of interest" description="Disordered" evidence="2">
    <location>
        <begin position="1381"/>
        <end position="1404"/>
    </location>
</feature>
<evidence type="ECO:0000256" key="2">
    <source>
        <dbReference type="SAM" id="MobiDB-lite"/>
    </source>
</evidence>
<feature type="domain" description="Filamentous haemagglutinin FhaB/tRNA nuclease CdiA-like TPS" evidence="3">
    <location>
        <begin position="35"/>
        <end position="153"/>
    </location>
</feature>
<dbReference type="InterPro" id="IPR011050">
    <property type="entry name" value="Pectin_lyase_fold/virulence"/>
</dbReference>
<evidence type="ECO:0000313" key="5">
    <source>
        <dbReference type="Proteomes" id="UP001165393"/>
    </source>
</evidence>
<dbReference type="InterPro" id="IPR047881">
    <property type="entry name" value="LktA_repeat"/>
</dbReference>
<name>A0AA42B794_9GAMM</name>
<gene>
    <name evidence="4" type="ORF">NAF29_08010</name>
</gene>
<feature type="compositionally biased region" description="Polar residues" evidence="2">
    <location>
        <begin position="1232"/>
        <end position="1249"/>
    </location>
</feature>
<dbReference type="InterPro" id="IPR012334">
    <property type="entry name" value="Pectin_lyas_fold"/>
</dbReference>
<organism evidence="4 5">
    <name type="scientific">Echinimonas agarilytica</name>
    <dbReference type="NCBI Taxonomy" id="1215918"/>
    <lineage>
        <taxon>Bacteria</taxon>
        <taxon>Pseudomonadati</taxon>
        <taxon>Pseudomonadota</taxon>
        <taxon>Gammaproteobacteria</taxon>
        <taxon>Alteromonadales</taxon>
        <taxon>Echinimonadaceae</taxon>
        <taxon>Echinimonas</taxon>
    </lineage>
</organism>
<evidence type="ECO:0000313" key="4">
    <source>
        <dbReference type="EMBL" id="MCM2679612.1"/>
    </source>
</evidence>